<evidence type="ECO:0000313" key="1">
    <source>
        <dbReference type="EMBL" id="EJZ07828.1"/>
    </source>
</evidence>
<dbReference type="EMBL" id="ALQA01000038">
    <property type="protein sequence ID" value="EJZ07828.1"/>
    <property type="molecule type" value="Genomic_DNA"/>
</dbReference>
<dbReference type="PATRIC" id="fig|1194972.3.peg.3454"/>
<reference evidence="1 2" key="1">
    <citation type="journal article" date="2012" name="J. Bacteriol.">
        <title>Complete Genome Sequence of Mycobacterium vaccae Type Strain ATCC 25954.</title>
        <authorList>
            <person name="Ho Y.S."/>
            <person name="Adroub S.A."/>
            <person name="Abadi M."/>
            <person name="Al Alwan B."/>
            <person name="Alkhateeb R."/>
            <person name="Gao G."/>
            <person name="Ragab A."/>
            <person name="Ali S."/>
            <person name="van Soolingen D."/>
            <person name="Bitter W."/>
            <person name="Pain A."/>
            <person name="Abdallah A.M."/>
        </authorList>
    </citation>
    <scope>NUCLEOTIDE SEQUENCE [LARGE SCALE GENOMIC DNA]</scope>
    <source>
        <strain evidence="1 2">ATCC 25954</strain>
    </source>
</reference>
<comment type="caution">
    <text evidence="1">The sequence shown here is derived from an EMBL/GenBank/DDBJ whole genome shotgun (WGS) entry which is preliminary data.</text>
</comment>
<name>K0UYX0_MYCVA</name>
<dbReference type="AlphaFoldDB" id="K0UYX0"/>
<evidence type="ECO:0008006" key="3">
    <source>
        <dbReference type="Google" id="ProtNLM"/>
    </source>
</evidence>
<proteinExistence type="predicted"/>
<keyword evidence="2" id="KW-1185">Reference proteome</keyword>
<protein>
    <recommendedName>
        <fullName evidence="3">HTH cro/C1-type domain-containing protein</fullName>
    </recommendedName>
</protein>
<accession>K0UYX0</accession>
<evidence type="ECO:0000313" key="2">
    <source>
        <dbReference type="Proteomes" id="UP000006072"/>
    </source>
</evidence>
<organism evidence="1 2">
    <name type="scientific">Mycolicibacterium vaccae ATCC 25954</name>
    <dbReference type="NCBI Taxonomy" id="1194972"/>
    <lineage>
        <taxon>Bacteria</taxon>
        <taxon>Bacillati</taxon>
        <taxon>Actinomycetota</taxon>
        <taxon>Actinomycetes</taxon>
        <taxon>Mycobacteriales</taxon>
        <taxon>Mycobacteriaceae</taxon>
        <taxon>Mycolicibacterium</taxon>
    </lineage>
</organism>
<dbReference type="HOGENOM" id="CLU_2369885_0_0_11"/>
<dbReference type="Proteomes" id="UP000006072">
    <property type="component" value="Unassembled WGS sequence"/>
</dbReference>
<gene>
    <name evidence="1" type="ORF">MVAC_17313</name>
</gene>
<sequence>MHQTTVAKIERGARPLRVAEATALAEVFEMPLMTVFGLDSPMAHTTNHDSRQRELEQARKRVDHSRDNLYSVAQQHAYLLAEVEKLILQMSGDNE</sequence>